<evidence type="ECO:0008006" key="4">
    <source>
        <dbReference type="Google" id="ProtNLM"/>
    </source>
</evidence>
<protein>
    <recommendedName>
        <fullName evidence="4">DUF2304 domain-containing protein</fullName>
    </recommendedName>
</protein>
<dbReference type="EMBL" id="BMNC01000005">
    <property type="protein sequence ID" value="GGM99942.1"/>
    <property type="molecule type" value="Genomic_DNA"/>
</dbReference>
<reference evidence="3" key="1">
    <citation type="journal article" date="2019" name="Int. J. Syst. Evol. Microbiol.">
        <title>The Global Catalogue of Microorganisms (GCM) 10K type strain sequencing project: providing services to taxonomists for standard genome sequencing and annotation.</title>
        <authorList>
            <consortium name="The Broad Institute Genomics Platform"/>
            <consortium name="The Broad Institute Genome Sequencing Center for Infectious Disease"/>
            <person name="Wu L."/>
            <person name="Ma J."/>
        </authorList>
    </citation>
    <scope>NUCLEOTIDE SEQUENCE [LARGE SCALE GENOMIC DNA]</scope>
    <source>
        <strain evidence="3">CGMCC 4.7319</strain>
    </source>
</reference>
<proteinExistence type="predicted"/>
<sequence length="123" mass="13606">MSAYVVAIIGSILILLGIMELLRRRQLSEKYAVLWLVVGVLLLILTIFPGLLGTVSVAAGIEVPSNLLFFTAIVFLIGVALHLSWELSRLEDETRKLAEDLAILRLDVEEQGKRLRSPKDSGH</sequence>
<keyword evidence="1" id="KW-0472">Membrane</keyword>
<evidence type="ECO:0000256" key="1">
    <source>
        <dbReference type="SAM" id="Phobius"/>
    </source>
</evidence>
<feature type="transmembrane region" description="Helical" evidence="1">
    <location>
        <begin position="67"/>
        <end position="85"/>
    </location>
</feature>
<keyword evidence="1" id="KW-0812">Transmembrane</keyword>
<keyword evidence="3" id="KW-1185">Reference proteome</keyword>
<keyword evidence="1" id="KW-1133">Transmembrane helix</keyword>
<feature type="transmembrane region" description="Helical" evidence="1">
    <location>
        <begin position="6"/>
        <end position="22"/>
    </location>
</feature>
<dbReference type="RefSeq" id="WP_229693598.1">
    <property type="nucleotide sequence ID" value="NZ_BMNC01000005.1"/>
</dbReference>
<accession>A0ABQ2I6T1</accession>
<evidence type="ECO:0000313" key="3">
    <source>
        <dbReference type="Proteomes" id="UP000597656"/>
    </source>
</evidence>
<name>A0ABQ2I6T1_9PSEU</name>
<dbReference type="Pfam" id="PF10066">
    <property type="entry name" value="DUF2304"/>
    <property type="match status" value="1"/>
</dbReference>
<feature type="transmembrane region" description="Helical" evidence="1">
    <location>
        <begin position="34"/>
        <end position="61"/>
    </location>
</feature>
<evidence type="ECO:0000313" key="2">
    <source>
        <dbReference type="EMBL" id="GGM99942.1"/>
    </source>
</evidence>
<organism evidence="2 3">
    <name type="scientific">Lentzea pudingi</name>
    <dbReference type="NCBI Taxonomy" id="1789439"/>
    <lineage>
        <taxon>Bacteria</taxon>
        <taxon>Bacillati</taxon>
        <taxon>Actinomycetota</taxon>
        <taxon>Actinomycetes</taxon>
        <taxon>Pseudonocardiales</taxon>
        <taxon>Pseudonocardiaceae</taxon>
        <taxon>Lentzea</taxon>
    </lineage>
</organism>
<comment type="caution">
    <text evidence="2">The sequence shown here is derived from an EMBL/GenBank/DDBJ whole genome shotgun (WGS) entry which is preliminary data.</text>
</comment>
<dbReference type="InterPro" id="IPR019277">
    <property type="entry name" value="DUF2304"/>
</dbReference>
<gene>
    <name evidence="2" type="ORF">GCM10011609_42850</name>
</gene>
<dbReference type="Proteomes" id="UP000597656">
    <property type="component" value="Unassembled WGS sequence"/>
</dbReference>